<keyword evidence="2" id="KW-1185">Reference proteome</keyword>
<evidence type="ECO:0000256" key="1">
    <source>
        <dbReference type="SAM" id="MobiDB-lite"/>
    </source>
</evidence>
<accession>A0A1I7XCN7</accession>
<dbReference type="AlphaFoldDB" id="A0A1I7XCN7"/>
<dbReference type="WBParaSite" id="Hba_15120">
    <property type="protein sequence ID" value="Hba_15120"/>
    <property type="gene ID" value="Hba_15120"/>
</dbReference>
<name>A0A1I7XCN7_HETBA</name>
<proteinExistence type="predicted"/>
<feature type="compositionally biased region" description="Basic and acidic residues" evidence="1">
    <location>
        <begin position="34"/>
        <end position="45"/>
    </location>
</feature>
<evidence type="ECO:0000313" key="2">
    <source>
        <dbReference type="Proteomes" id="UP000095283"/>
    </source>
</evidence>
<evidence type="ECO:0000313" key="3">
    <source>
        <dbReference type="WBParaSite" id="Hba_15120"/>
    </source>
</evidence>
<dbReference type="Proteomes" id="UP000095283">
    <property type="component" value="Unplaced"/>
</dbReference>
<organism evidence="2 3">
    <name type="scientific">Heterorhabditis bacteriophora</name>
    <name type="common">Entomopathogenic nematode worm</name>
    <dbReference type="NCBI Taxonomy" id="37862"/>
    <lineage>
        <taxon>Eukaryota</taxon>
        <taxon>Metazoa</taxon>
        <taxon>Ecdysozoa</taxon>
        <taxon>Nematoda</taxon>
        <taxon>Chromadorea</taxon>
        <taxon>Rhabditida</taxon>
        <taxon>Rhabditina</taxon>
        <taxon>Rhabditomorpha</taxon>
        <taxon>Strongyloidea</taxon>
        <taxon>Heterorhabditidae</taxon>
        <taxon>Heterorhabditis</taxon>
    </lineage>
</organism>
<reference evidence="3" key="1">
    <citation type="submission" date="2016-11" db="UniProtKB">
        <authorList>
            <consortium name="WormBaseParasite"/>
        </authorList>
    </citation>
    <scope>IDENTIFICATION</scope>
</reference>
<feature type="region of interest" description="Disordered" evidence="1">
    <location>
        <begin position="32"/>
        <end position="67"/>
    </location>
</feature>
<protein>
    <submittedName>
        <fullName evidence="3">Reverse transcriptase domain-containing protein</fullName>
    </submittedName>
</protein>
<sequence>MVYNNSTRKVYLLSGRNLSSVMPGVNELTQKFEQTARKEYSDAQRNRRSPPCNAKKSSQKSPREGTTRVVVVSKPGPEFVYSTDEARVRRVERPSYSPSDMRTVISTTIVDIEPPNYRTSTPRYIEETYQEEYRSIKTYSNTPNEKPYRQKEVLSPIEGKKEIIKIDSKKKEFNNDKKKAKEERSMDKTVLTPITDIPSEALQQVTSLGWKQIIRVRFLEAQNRILEHDLNILKSGKHAQSVYNLTAFFLYLICLLSLKLSSEL</sequence>